<name>A0ABS0XS19_9SPHN</name>
<dbReference type="EMBL" id="JAELXS010000007">
    <property type="protein sequence ID" value="MBJ6122809.1"/>
    <property type="molecule type" value="Genomic_DNA"/>
</dbReference>
<feature type="transmembrane region" description="Helical" evidence="1">
    <location>
        <begin position="65"/>
        <end position="86"/>
    </location>
</feature>
<accession>A0ABS0XS19</accession>
<comment type="caution">
    <text evidence="2">The sequence shown here is derived from an EMBL/GenBank/DDBJ whole genome shotgun (WGS) entry which is preliminary data.</text>
</comment>
<keyword evidence="1" id="KW-0472">Membrane</keyword>
<protein>
    <recommendedName>
        <fullName evidence="4">Sugar transporter</fullName>
    </recommendedName>
</protein>
<organism evidence="2 3">
    <name type="scientific">Sphingomonas mollis</name>
    <dbReference type="NCBI Taxonomy" id="2795726"/>
    <lineage>
        <taxon>Bacteria</taxon>
        <taxon>Pseudomonadati</taxon>
        <taxon>Pseudomonadota</taxon>
        <taxon>Alphaproteobacteria</taxon>
        <taxon>Sphingomonadales</taxon>
        <taxon>Sphingomonadaceae</taxon>
        <taxon>Sphingomonas</taxon>
    </lineage>
</organism>
<feature type="transmembrane region" description="Helical" evidence="1">
    <location>
        <begin position="18"/>
        <end position="41"/>
    </location>
</feature>
<dbReference type="RefSeq" id="WP_199038960.1">
    <property type="nucleotide sequence ID" value="NZ_JAELXS010000007.1"/>
</dbReference>
<feature type="transmembrane region" description="Helical" evidence="1">
    <location>
        <begin position="124"/>
        <end position="142"/>
    </location>
</feature>
<sequence>MGDWGGYRGSDRRRVPRWFGSVAILLMLWGAMGIVSCIQQVRLGADAMGTSTAYDRMFYAALPMWYNPLFAMTVGTGFAGALALLLRSTVARQFFIVSLVGIVAMFGWVFLATDLIAHKGVVEATGFPALILGVGVFQLWLASRARRRGWIG</sequence>
<evidence type="ECO:0000313" key="3">
    <source>
        <dbReference type="Proteomes" id="UP000640426"/>
    </source>
</evidence>
<proteinExistence type="predicted"/>
<feature type="transmembrane region" description="Helical" evidence="1">
    <location>
        <begin position="93"/>
        <end position="112"/>
    </location>
</feature>
<gene>
    <name evidence="2" type="ORF">JAO74_13500</name>
</gene>
<evidence type="ECO:0000256" key="1">
    <source>
        <dbReference type="SAM" id="Phobius"/>
    </source>
</evidence>
<dbReference type="Proteomes" id="UP000640426">
    <property type="component" value="Unassembled WGS sequence"/>
</dbReference>
<keyword evidence="1" id="KW-0812">Transmembrane</keyword>
<evidence type="ECO:0008006" key="4">
    <source>
        <dbReference type="Google" id="ProtNLM"/>
    </source>
</evidence>
<evidence type="ECO:0000313" key="2">
    <source>
        <dbReference type="EMBL" id="MBJ6122809.1"/>
    </source>
</evidence>
<keyword evidence="1" id="KW-1133">Transmembrane helix</keyword>
<keyword evidence="3" id="KW-1185">Reference proteome</keyword>
<reference evidence="3" key="1">
    <citation type="submission" date="2020-12" db="EMBL/GenBank/DDBJ databases">
        <title>Hymenobacter sp.</title>
        <authorList>
            <person name="Kim M.K."/>
        </authorList>
    </citation>
    <scope>NUCLEOTIDE SEQUENCE [LARGE SCALE GENOMIC DNA]</scope>
    <source>
        <strain evidence="3">BT553</strain>
    </source>
</reference>